<evidence type="ECO:0000313" key="2">
    <source>
        <dbReference type="Proteomes" id="UP000198619"/>
    </source>
</evidence>
<dbReference type="EMBL" id="FOKI01000098">
    <property type="protein sequence ID" value="SFB47929.1"/>
    <property type="molecule type" value="Genomic_DNA"/>
</dbReference>
<protein>
    <recommendedName>
        <fullName evidence="3">Stage 0 sporulation protein A homolog</fullName>
    </recommendedName>
</protein>
<keyword evidence="2" id="KW-1185">Reference proteome</keyword>
<name>A0A1I1BC50_9CLOT</name>
<sequence length="35" mass="4059">MNNKCKILVVNDEKHIREVIQIYLINGGYSVILVE</sequence>
<dbReference type="Proteomes" id="UP000198619">
    <property type="component" value="Unassembled WGS sequence"/>
</dbReference>
<accession>A0A1I1BC50</accession>
<evidence type="ECO:0000313" key="1">
    <source>
        <dbReference type="EMBL" id="SFB47929.1"/>
    </source>
</evidence>
<proteinExistence type="predicted"/>
<dbReference type="InterPro" id="IPR011006">
    <property type="entry name" value="CheY-like_superfamily"/>
</dbReference>
<dbReference type="AlphaFoldDB" id="A0A1I1BC50"/>
<dbReference type="STRING" id="84698.SAMN04488528_10983"/>
<reference evidence="1 2" key="1">
    <citation type="submission" date="2016-10" db="EMBL/GenBank/DDBJ databases">
        <authorList>
            <person name="de Groot N.N."/>
        </authorList>
    </citation>
    <scope>NUCLEOTIDE SEQUENCE [LARGE SCALE GENOMIC DNA]</scope>
    <source>
        <strain evidence="1 2">DSM 12271</strain>
    </source>
</reference>
<gene>
    <name evidence="1" type="ORF">SAMN04488528_10983</name>
</gene>
<dbReference type="SUPFAM" id="SSF52172">
    <property type="entry name" value="CheY-like"/>
    <property type="match status" value="1"/>
</dbReference>
<evidence type="ECO:0008006" key="3">
    <source>
        <dbReference type="Google" id="ProtNLM"/>
    </source>
</evidence>
<organism evidence="1 2">
    <name type="scientific">Clostridium frigidicarnis</name>
    <dbReference type="NCBI Taxonomy" id="84698"/>
    <lineage>
        <taxon>Bacteria</taxon>
        <taxon>Bacillati</taxon>
        <taxon>Bacillota</taxon>
        <taxon>Clostridia</taxon>
        <taxon>Eubacteriales</taxon>
        <taxon>Clostridiaceae</taxon>
        <taxon>Clostridium</taxon>
    </lineage>
</organism>